<dbReference type="SUPFAM" id="SSF55060">
    <property type="entry name" value="GHMP Kinase, C-terminal domain"/>
    <property type="match status" value="1"/>
</dbReference>
<feature type="domain" description="GHMP kinase C-terminal" evidence="8">
    <location>
        <begin position="288"/>
        <end position="350"/>
    </location>
</feature>
<name>A0A0R1J0T7_9LACO</name>
<feature type="domain" description="GHMP kinase N-terminal" evidence="7">
    <location>
        <begin position="83"/>
        <end position="177"/>
    </location>
</feature>
<dbReference type="EMBL" id="AZDG01000008">
    <property type="protein sequence ID" value="KRK64751.1"/>
    <property type="molecule type" value="Genomic_DNA"/>
</dbReference>
<keyword evidence="3" id="KW-0808">Transferase</keyword>
<accession>A0A0R1J0T7</accession>
<evidence type="ECO:0000256" key="5">
    <source>
        <dbReference type="ARBA" id="ARBA00022777"/>
    </source>
</evidence>
<dbReference type="Pfam" id="PF00288">
    <property type="entry name" value="GHMP_kinases_N"/>
    <property type="match status" value="1"/>
</dbReference>
<dbReference type="Gene3D" id="3.30.230.10">
    <property type="match status" value="1"/>
</dbReference>
<organism evidence="9 10">
    <name type="scientific">Companilactobacillus tucceti DSM 20183</name>
    <dbReference type="NCBI Taxonomy" id="1423811"/>
    <lineage>
        <taxon>Bacteria</taxon>
        <taxon>Bacillati</taxon>
        <taxon>Bacillota</taxon>
        <taxon>Bacilli</taxon>
        <taxon>Lactobacillales</taxon>
        <taxon>Lactobacillaceae</taxon>
        <taxon>Companilactobacillus</taxon>
    </lineage>
</organism>
<dbReference type="PRINTS" id="PR00959">
    <property type="entry name" value="MEVGALKINASE"/>
</dbReference>
<dbReference type="SUPFAM" id="SSF54211">
    <property type="entry name" value="Ribosomal protein S5 domain 2-like"/>
    <property type="match status" value="1"/>
</dbReference>
<dbReference type="GO" id="GO:0004631">
    <property type="term" value="F:phosphomevalonate kinase activity"/>
    <property type="evidence" value="ECO:0007669"/>
    <property type="project" value="UniProtKB-EC"/>
</dbReference>
<sequence length="365" mass="39877">MKGMIFLSTGKAPGKLYLAGEYAVVETGFPAVIASVNQYVTATINKSEDGGTIQSKNLNKELIHWDRQGTELVFDDTESQLQYILAAINFVEKYALEKNKELAYYDLLVTSELDSEDGKKYGLGSSAAVTVAVVKALGDFYKLKLTPMDIYKLASIAHLSVQGNGSLGDIAASAFGGIVAYKSPDRNWVFNIIRNHSLSTVLKLNWPDLEIETLILPSDLELTVGWTGSPASTSILVDRIALTKAQKVDKYQNFLKSSRKSVEELIHGFRTCNSELIKEMINQYRTLLSDLAEFSNVHIETELLTDLCNIAQELGGSAKTSGAGGGDCGIVISDRDLNLNLLEEKWRNVGITPLSLKIGEIIANA</sequence>
<dbReference type="PANTHER" id="PTHR31814">
    <property type="match status" value="1"/>
</dbReference>
<dbReference type="AlphaFoldDB" id="A0A0R1J0T7"/>
<dbReference type="InterPro" id="IPR005917">
    <property type="entry name" value="Pmev_kinase_bact"/>
</dbReference>
<dbReference type="Gene3D" id="3.30.70.890">
    <property type="entry name" value="GHMP kinase, C-terminal domain"/>
    <property type="match status" value="1"/>
</dbReference>
<evidence type="ECO:0000256" key="3">
    <source>
        <dbReference type="ARBA" id="ARBA00022679"/>
    </source>
</evidence>
<evidence type="ECO:0000313" key="10">
    <source>
        <dbReference type="Proteomes" id="UP000050929"/>
    </source>
</evidence>
<proteinExistence type="predicted"/>
<comment type="pathway">
    <text evidence="1">Isoprenoid biosynthesis; isopentenyl diphosphate biosynthesis via mevalonate pathway; isopentenyl diphosphate from (R)-mevalonate: step 2/3.</text>
</comment>
<dbReference type="InterPro" id="IPR035102">
    <property type="entry name" value="Phosphomevalonate_kinase"/>
</dbReference>
<reference evidence="9 10" key="1">
    <citation type="journal article" date="2015" name="Genome Announc.">
        <title>Expanding the biotechnology potential of lactobacilli through comparative genomics of 213 strains and associated genera.</title>
        <authorList>
            <person name="Sun Z."/>
            <person name="Harris H.M."/>
            <person name="McCann A."/>
            <person name="Guo C."/>
            <person name="Argimon S."/>
            <person name="Zhang W."/>
            <person name="Yang X."/>
            <person name="Jeffery I.B."/>
            <person name="Cooney J.C."/>
            <person name="Kagawa T.F."/>
            <person name="Liu W."/>
            <person name="Song Y."/>
            <person name="Salvetti E."/>
            <person name="Wrobel A."/>
            <person name="Rasinkangas P."/>
            <person name="Parkhill J."/>
            <person name="Rea M.C."/>
            <person name="O'Sullivan O."/>
            <person name="Ritari J."/>
            <person name="Douillard F.P."/>
            <person name="Paul Ross R."/>
            <person name="Yang R."/>
            <person name="Briner A.E."/>
            <person name="Felis G.E."/>
            <person name="de Vos W.M."/>
            <person name="Barrangou R."/>
            <person name="Klaenhammer T.R."/>
            <person name="Caufield P.W."/>
            <person name="Cui Y."/>
            <person name="Zhang H."/>
            <person name="O'Toole P.W."/>
        </authorList>
    </citation>
    <scope>NUCLEOTIDE SEQUENCE [LARGE SCALE GENOMIC DNA]</scope>
    <source>
        <strain evidence="9 10">DSM 20183</strain>
    </source>
</reference>
<keyword evidence="4" id="KW-0547">Nucleotide-binding</keyword>
<evidence type="ECO:0000259" key="7">
    <source>
        <dbReference type="Pfam" id="PF00288"/>
    </source>
</evidence>
<comment type="caution">
    <text evidence="9">The sequence shown here is derived from an EMBL/GenBank/DDBJ whole genome shotgun (WGS) entry which is preliminary data.</text>
</comment>
<keyword evidence="6" id="KW-0067">ATP-binding</keyword>
<dbReference type="STRING" id="1423811.FC72_GL001993"/>
<dbReference type="Pfam" id="PF08544">
    <property type="entry name" value="GHMP_kinases_C"/>
    <property type="match status" value="1"/>
</dbReference>
<dbReference type="NCBIfam" id="TIGR01220">
    <property type="entry name" value="Pmev_kin_Gr_pos"/>
    <property type="match status" value="1"/>
</dbReference>
<keyword evidence="10" id="KW-1185">Reference proteome</keyword>
<dbReference type="GO" id="GO:0019287">
    <property type="term" value="P:isopentenyl diphosphate biosynthetic process, mevalonate pathway"/>
    <property type="evidence" value="ECO:0007669"/>
    <property type="project" value="UniProtKB-UniPathway"/>
</dbReference>
<dbReference type="InterPro" id="IPR013750">
    <property type="entry name" value="GHMP_kinase_C_dom"/>
</dbReference>
<evidence type="ECO:0000256" key="6">
    <source>
        <dbReference type="ARBA" id="ARBA00022840"/>
    </source>
</evidence>
<evidence type="ECO:0000259" key="8">
    <source>
        <dbReference type="Pfam" id="PF08544"/>
    </source>
</evidence>
<evidence type="ECO:0000256" key="1">
    <source>
        <dbReference type="ARBA" id="ARBA00005017"/>
    </source>
</evidence>
<dbReference type="PATRIC" id="fig|1423811.3.peg.2037"/>
<evidence type="ECO:0000256" key="2">
    <source>
        <dbReference type="ARBA" id="ARBA00012958"/>
    </source>
</evidence>
<dbReference type="GO" id="GO:0005524">
    <property type="term" value="F:ATP binding"/>
    <property type="evidence" value="ECO:0007669"/>
    <property type="project" value="UniProtKB-KW"/>
</dbReference>
<dbReference type="EC" id="2.7.4.2" evidence="2"/>
<dbReference type="InterPro" id="IPR006204">
    <property type="entry name" value="GHMP_kinase_N_dom"/>
</dbReference>
<protein>
    <recommendedName>
        <fullName evidence="2">phosphomevalonate kinase</fullName>
        <ecNumber evidence="2">2.7.4.2</ecNumber>
    </recommendedName>
</protein>
<dbReference type="InterPro" id="IPR020568">
    <property type="entry name" value="Ribosomal_Su5_D2-typ_SF"/>
</dbReference>
<evidence type="ECO:0000256" key="4">
    <source>
        <dbReference type="ARBA" id="ARBA00022741"/>
    </source>
</evidence>
<dbReference type="Proteomes" id="UP000050929">
    <property type="component" value="Unassembled WGS sequence"/>
</dbReference>
<keyword evidence="5" id="KW-0418">Kinase</keyword>
<evidence type="ECO:0000313" key="9">
    <source>
        <dbReference type="EMBL" id="KRK64751.1"/>
    </source>
</evidence>
<gene>
    <name evidence="9" type="ORF">FC72_GL001993</name>
</gene>
<dbReference type="InterPro" id="IPR014721">
    <property type="entry name" value="Ribsml_uS5_D2-typ_fold_subgr"/>
</dbReference>
<dbReference type="PANTHER" id="PTHR31814:SF2">
    <property type="entry name" value="PHOSPHOMEVALONATE KINASE"/>
    <property type="match status" value="1"/>
</dbReference>
<dbReference type="InterPro" id="IPR036554">
    <property type="entry name" value="GHMP_kinase_C_sf"/>
</dbReference>
<dbReference type="UniPathway" id="UPA00057">
    <property type="reaction ID" value="UER00099"/>
</dbReference>